<organism evidence="2 3">
    <name type="scientific">Escherichia coli O6:H1 (strain CFT073 / ATCC 700928 / UPEC)</name>
    <dbReference type="NCBI Taxonomy" id="199310"/>
    <lineage>
        <taxon>Bacteria</taxon>
        <taxon>Pseudomonadati</taxon>
        <taxon>Pseudomonadota</taxon>
        <taxon>Gammaproteobacteria</taxon>
        <taxon>Enterobacterales</taxon>
        <taxon>Enterobacteriaceae</taxon>
        <taxon>Escherichia</taxon>
    </lineage>
</organism>
<proteinExistence type="inferred from homology"/>
<dbReference type="InterPro" id="IPR018013">
    <property type="entry name" value="Channel_Tsx-like"/>
</dbReference>
<dbReference type="NCBIfam" id="NF008574">
    <property type="entry name" value="PRK11528.1"/>
    <property type="match status" value="1"/>
</dbReference>
<dbReference type="AlphaFoldDB" id="A0A0H2V9H1"/>
<reference evidence="2 3" key="1">
    <citation type="journal article" date="2002" name="Proc. Natl. Acad. Sci. U.S.A.">
        <title>Extensive mosaic structure revealed by the complete genome sequence of uropathogenic Escherichia coli.</title>
        <authorList>
            <person name="Welch R.A."/>
            <person name="Burland V."/>
            <person name="Plunkett G.III."/>
            <person name="Redford P."/>
            <person name="Roesch P."/>
            <person name="Rasko D."/>
            <person name="Buckles E.L."/>
            <person name="Liou S.R."/>
            <person name="Boutin A."/>
            <person name="Hackett J."/>
            <person name="Stroud D."/>
            <person name="Mayhew G.F."/>
            <person name="Rose D.J."/>
            <person name="Zhou S."/>
            <person name="Schwartz D.C."/>
            <person name="Perna N.T."/>
            <person name="Mobley H.L."/>
            <person name="Donnenberg M.S."/>
            <person name="Blattner F.R."/>
        </authorList>
    </citation>
    <scope>NUCLEOTIDE SEQUENCE [LARGE SCALE GENOMIC DNA]</scope>
    <source>
        <strain evidence="3">CFT073 / ATCC 700928 / UPEC</strain>
    </source>
</reference>
<dbReference type="HOGENOM" id="CLU_075268_0_0_6"/>
<evidence type="ECO:0000313" key="2">
    <source>
        <dbReference type="EMBL" id="AAN81391.1"/>
    </source>
</evidence>
<dbReference type="STRING" id="199310.c2941"/>
<comment type="similarity">
    <text evidence="1">Belongs to the nucleoside-specific channel-forming outer membrane porin (Tsx) (TC 1.B.10) family.</text>
</comment>
<keyword evidence="3" id="KW-1185">Reference proteome</keyword>
<evidence type="ECO:0000313" key="3">
    <source>
        <dbReference type="Proteomes" id="UP000001410"/>
    </source>
</evidence>
<dbReference type="GO" id="GO:0009279">
    <property type="term" value="C:cell outer membrane"/>
    <property type="evidence" value="ECO:0007669"/>
    <property type="project" value="InterPro"/>
</dbReference>
<gene>
    <name evidence="2" type="primary">yfeN</name>
    <name evidence="2" type="ordered locus">c2941</name>
</gene>
<dbReference type="SUPFAM" id="SSF111364">
    <property type="entry name" value="Tsx-like channel"/>
    <property type="match status" value="1"/>
</dbReference>
<dbReference type="InterPro" id="IPR036777">
    <property type="entry name" value="Channel_Tsx-like_sf"/>
</dbReference>
<name>A0A0H2V9H1_ECOL6</name>
<sequence>MPYLIPIHFFHVSDSYSISIYLYFFTINRLKKLYWYSPFPCINNMPLLINLLLSNQLITIGIGNYAMKKHLFTLTLSSVLAIPAVSHAEFKGGFADIGIHYLDWTSRTTEKSSTKSHKDDFGYLELEGGANFSWGEMYGFFDWENFYNDRHDKPGSEQRYTFKNTNRIYLGDTGFNLYLHAYGTYGSANRVNFHDDMFLYGIGYNFTGSGWWFKPFFAKRYTDQTYYTGDNGYVAGWVAGYSFMLGSEKFTLTNWNEYEFDRDATYAAGNGGKEGLNGAVALWWNATSHITTGIQYRYADDKLGEDFYQDAIIYSIKFNF</sequence>
<accession>A0A0H2V9H1</accession>
<evidence type="ECO:0008006" key="4">
    <source>
        <dbReference type="Google" id="ProtNLM"/>
    </source>
</evidence>
<dbReference type="KEGG" id="ecc:c2941"/>
<dbReference type="eggNOG" id="ENOG502Z8EW">
    <property type="taxonomic scope" value="Bacteria"/>
</dbReference>
<protein>
    <recommendedName>
        <fullName evidence="4">Outer membrane protein</fullName>
    </recommendedName>
</protein>
<evidence type="ECO:0000256" key="1">
    <source>
        <dbReference type="ARBA" id="ARBA00008728"/>
    </source>
</evidence>
<dbReference type="EMBL" id="AE014075">
    <property type="protein sequence ID" value="AAN81391.1"/>
    <property type="molecule type" value="Genomic_DNA"/>
</dbReference>
<dbReference type="Proteomes" id="UP000001410">
    <property type="component" value="Chromosome"/>
</dbReference>
<dbReference type="Pfam" id="PF03502">
    <property type="entry name" value="Channel_Tsx"/>
    <property type="match status" value="1"/>
</dbReference>